<reference evidence="2 3" key="1">
    <citation type="submission" date="2016-02" db="EMBL/GenBank/DDBJ databases">
        <title>Genome analysis of coral dinoflagellate symbionts highlights evolutionary adaptations to a symbiotic lifestyle.</title>
        <authorList>
            <person name="Aranda M."/>
            <person name="Li Y."/>
            <person name="Liew Y.J."/>
            <person name="Baumgarten S."/>
            <person name="Simakov O."/>
            <person name="Wilson M."/>
            <person name="Piel J."/>
            <person name="Ashoor H."/>
            <person name="Bougouffa S."/>
            <person name="Bajic V.B."/>
            <person name="Ryu T."/>
            <person name="Ravasi T."/>
            <person name="Bayer T."/>
            <person name="Micklem G."/>
            <person name="Kim H."/>
            <person name="Bhak J."/>
            <person name="Lajeunesse T.C."/>
            <person name="Voolstra C.R."/>
        </authorList>
    </citation>
    <scope>NUCLEOTIDE SEQUENCE [LARGE SCALE GENOMIC DNA]</scope>
    <source>
        <strain evidence="2 3">CCMP2467</strain>
    </source>
</reference>
<dbReference type="OrthoDB" id="10373989at2759"/>
<feature type="region of interest" description="Disordered" evidence="1">
    <location>
        <begin position="551"/>
        <end position="599"/>
    </location>
</feature>
<dbReference type="Proteomes" id="UP000186817">
    <property type="component" value="Unassembled WGS sequence"/>
</dbReference>
<dbReference type="AlphaFoldDB" id="A0A1Q9E9B7"/>
<comment type="caution">
    <text evidence="2">The sequence shown here is derived from an EMBL/GenBank/DDBJ whole genome shotgun (WGS) entry which is preliminary data.</text>
</comment>
<evidence type="ECO:0000256" key="1">
    <source>
        <dbReference type="SAM" id="MobiDB-lite"/>
    </source>
</evidence>
<organism evidence="2 3">
    <name type="scientific">Symbiodinium microadriaticum</name>
    <name type="common">Dinoflagellate</name>
    <name type="synonym">Zooxanthella microadriatica</name>
    <dbReference type="NCBI Taxonomy" id="2951"/>
    <lineage>
        <taxon>Eukaryota</taxon>
        <taxon>Sar</taxon>
        <taxon>Alveolata</taxon>
        <taxon>Dinophyceae</taxon>
        <taxon>Suessiales</taxon>
        <taxon>Symbiodiniaceae</taxon>
        <taxon>Symbiodinium</taxon>
    </lineage>
</organism>
<gene>
    <name evidence="2" type="ORF">AK812_SmicGene12967</name>
</gene>
<feature type="compositionally biased region" description="Basic and acidic residues" evidence="1">
    <location>
        <begin position="726"/>
        <end position="736"/>
    </location>
</feature>
<protein>
    <submittedName>
        <fullName evidence="2">Uncharacterized protein</fullName>
    </submittedName>
</protein>
<name>A0A1Q9E9B7_SYMMI</name>
<feature type="region of interest" description="Disordered" evidence="1">
    <location>
        <begin position="630"/>
        <end position="667"/>
    </location>
</feature>
<evidence type="ECO:0000313" key="3">
    <source>
        <dbReference type="Proteomes" id="UP000186817"/>
    </source>
</evidence>
<accession>A0A1Q9E9B7</accession>
<keyword evidence="3" id="KW-1185">Reference proteome</keyword>
<feature type="region of interest" description="Disordered" evidence="1">
    <location>
        <begin position="726"/>
        <end position="757"/>
    </location>
</feature>
<sequence>MIAVHLPEPQDVLIENEVYKILYPHEVLASLYQNYRDMFNAMFDVTEAARFWDDVKNTKMFREHPLSGRSDQAKALPIGLHGDGAPVSAKGKTWQKSADFLSFSSLIGSGAHRSQFLGESLDEKRRVMQQYWKHVAWSLHACWLGTWPTEDPEGNPLRNQAAGKPLAGGLFFVLWVLQADLEFQHNFWGLPHWTNNLPCNRCGCTRDDFLNFNGPWVSSGYDKKTWNARCKAAKVCALFALAGVWGGTVQPDLMHTKYLGVDQYFLASVIFVLARVKQIHNWFELLETYWKDRQVTSHFRSMKDSMWAPKDRQGETDSRQQAYPVLKGKAIETMTLSPALAFVFKEHSDGSPFDKMICLALDRCVGIDKLFQEHQHENVFPKAARLDLQRQVLEYLEMQQALQKLSAKKLDRKLFNLTKKAHDLFHIAELASEINPRRIWCMPQEDLMGKVSLLMHSCMTGSSQQHSCNEFQEKYRLALHFELTSAMGRFRALQLGYGTSCPCRFYEEHGSLKIEVCCWTKTSACLARSQEPETPFPGEEETPFLQEEPLAEETPVEIPVTDNSEESSGSTTEESEKPDWGEEEVEVEVEEASEATARDQDFSFCHIEVQQPPKSLFKVEVKKMPQPQKFYEISLKGSDEEAARGQEGGDEEDASAEGEVDLEGEGSLEYASFAPLAKVGAEQQQQQLGESKALAGGYKGWTWQPKEKKETWTDLKPGHSKEDIEFQKWWDDREGGRWGGAASAPEPGPARPFNQKRHDWFMACLERKKKKKEELKKKRDEKGKNKKK</sequence>
<feature type="compositionally biased region" description="Acidic residues" evidence="1">
    <location>
        <begin position="648"/>
        <end position="666"/>
    </location>
</feature>
<evidence type="ECO:0000313" key="2">
    <source>
        <dbReference type="EMBL" id="OLQ04007.1"/>
    </source>
</evidence>
<proteinExistence type="predicted"/>
<dbReference type="EMBL" id="LSRX01000220">
    <property type="protein sequence ID" value="OLQ04007.1"/>
    <property type="molecule type" value="Genomic_DNA"/>
</dbReference>
<feature type="compositionally biased region" description="Acidic residues" evidence="1">
    <location>
        <begin position="581"/>
        <end position="593"/>
    </location>
</feature>